<evidence type="ECO:0000256" key="1">
    <source>
        <dbReference type="ARBA" id="ARBA00004571"/>
    </source>
</evidence>
<dbReference type="GO" id="GO:0015344">
    <property type="term" value="F:siderophore uptake transmembrane transporter activity"/>
    <property type="evidence" value="ECO:0007669"/>
    <property type="project" value="TreeGrafter"/>
</dbReference>
<evidence type="ECO:0000256" key="9">
    <source>
        <dbReference type="ARBA" id="ARBA00023065"/>
    </source>
</evidence>
<dbReference type="GO" id="GO:0009279">
    <property type="term" value="C:cell outer membrane"/>
    <property type="evidence" value="ECO:0007669"/>
    <property type="project" value="UniProtKB-SubCell"/>
</dbReference>
<feature type="signal peptide" evidence="16">
    <location>
        <begin position="1"/>
        <end position="21"/>
    </location>
</feature>
<evidence type="ECO:0000313" key="20">
    <source>
        <dbReference type="Proteomes" id="UP000293331"/>
    </source>
</evidence>
<evidence type="ECO:0000256" key="12">
    <source>
        <dbReference type="ARBA" id="ARBA00023170"/>
    </source>
</evidence>
<dbReference type="PROSITE" id="PS52016">
    <property type="entry name" value="TONB_DEPENDENT_REC_3"/>
    <property type="match status" value="1"/>
</dbReference>
<dbReference type="NCBIfam" id="TIGR01783">
    <property type="entry name" value="TonB-siderophor"/>
    <property type="match status" value="1"/>
</dbReference>
<dbReference type="Pfam" id="PF13715">
    <property type="entry name" value="CarbopepD_reg_2"/>
    <property type="match status" value="1"/>
</dbReference>
<keyword evidence="8" id="KW-0408">Iron</keyword>
<comment type="caution">
    <text evidence="19">The sequence shown here is derived from an EMBL/GenBank/DDBJ whole genome shotgun (WGS) entry which is preliminary data.</text>
</comment>
<keyword evidence="4 14" id="KW-1134">Transmembrane beta strand</keyword>
<keyword evidence="20" id="KW-1185">Reference proteome</keyword>
<evidence type="ECO:0000259" key="17">
    <source>
        <dbReference type="Pfam" id="PF00593"/>
    </source>
</evidence>
<evidence type="ECO:0000259" key="18">
    <source>
        <dbReference type="Pfam" id="PF07715"/>
    </source>
</evidence>
<evidence type="ECO:0000256" key="13">
    <source>
        <dbReference type="ARBA" id="ARBA00023237"/>
    </source>
</evidence>
<dbReference type="GO" id="GO:0015891">
    <property type="term" value="P:siderophore transport"/>
    <property type="evidence" value="ECO:0007669"/>
    <property type="project" value="InterPro"/>
</dbReference>
<dbReference type="PANTHER" id="PTHR32552:SF68">
    <property type="entry name" value="FERRICHROME OUTER MEMBRANE TRANSPORTER_PHAGE RECEPTOR"/>
    <property type="match status" value="1"/>
</dbReference>
<comment type="similarity">
    <text evidence="2 14 15">Belongs to the TonB-dependent receptor family.</text>
</comment>
<dbReference type="CDD" id="cd01347">
    <property type="entry name" value="ligand_gated_channel"/>
    <property type="match status" value="1"/>
</dbReference>
<dbReference type="SUPFAM" id="SSF56935">
    <property type="entry name" value="Porins"/>
    <property type="match status" value="1"/>
</dbReference>
<dbReference type="Pfam" id="PF00593">
    <property type="entry name" value="TonB_dep_Rec_b-barrel"/>
    <property type="match status" value="1"/>
</dbReference>
<gene>
    <name evidence="19" type="ORF">EWM62_08795</name>
</gene>
<comment type="subcellular location">
    <subcellularLocation>
        <location evidence="1 14">Cell outer membrane</location>
        <topology evidence="1 14">Multi-pass membrane protein</topology>
    </subcellularLocation>
</comment>
<dbReference type="SUPFAM" id="SSF49464">
    <property type="entry name" value="Carboxypeptidase regulatory domain-like"/>
    <property type="match status" value="1"/>
</dbReference>
<keyword evidence="6 14" id="KW-0812">Transmembrane</keyword>
<sequence>MCKKPTLIAFFILLSSRLLFAQTGIIKGTVRTIDGAPAESVSIALLGTTKGASTDKDGSFQLKNIDLGTYTVVASFVGLERKEQVVTLKRNQIITIHFVLKENSARLNEVVISARKSKNKVSTVVAKMPLKNLENPQVYNTVSSEIIKQQGINNYDDVMRNVPGISQTWQSTGRAGDGGAYFALRGFDAQPVLTNGLPALTGGNLDLANVEEVQVIKGPSATLFGGSFYSYGGVINTITKKPYFDFGGEVAYNIGSFGLNRATIDLNTPLSKTEKIALRINTSYQTENSFQNAGFKKSFFISPAITYEVNNRLKLDVMAEITQEKRAVAPVFFQSDRATPLPFKTVEALNLNVNESFTSNDLTMKNPRFNIQAQANYKLSDQWNSQTVISAGRVKSDGYYTYIFDDDQPDNFFPQDFHIENNVTNTFDIQQNFNGDFKLFGLRNRILVGVDYYNRKVDDNGSGYATVRYVTPQGNSVDYTYPSSPSVFYPAAQVINKQFVDSKLAGQESAEYKFSNSSLAAYASDVINFTPKLSAMLSLRVDNYTAPGSVVNGTVDFSQFALSHKLGLVYQPVLDKVSVFANYMDAFINVEPSTTFDNDGNQTGVQNFKPEHANQWEVGVKTNLFSDRLSATLSYYNIKVSDRVYSDLATNTSKQGGKVRSKGFEVDVNANVATGFNLIAGYSHNSNKVLAGDALDFYNEPGRSSGGQGPSDQANLWATYKFAKGAFKNFGLGVGGNYAGEYIVIDNSVTGQFILPGYTLLNGSMFYNSGHYRVNFNVNNITNEQYYIGYWSINPQKLRNFNISLAYKF</sequence>
<dbReference type="Gene3D" id="2.60.40.1120">
    <property type="entry name" value="Carboxypeptidase-like, regulatory domain"/>
    <property type="match status" value="1"/>
</dbReference>
<keyword evidence="11 14" id="KW-0472">Membrane</keyword>
<dbReference type="InterPro" id="IPR036942">
    <property type="entry name" value="Beta-barrel_TonB_sf"/>
</dbReference>
<reference evidence="19 20" key="1">
    <citation type="submission" date="2019-02" db="EMBL/GenBank/DDBJ databases">
        <title>Bacterial novel species Mucilaginibacter sp. 17JY9-4 isolated from soil.</title>
        <authorList>
            <person name="Jung H.-Y."/>
        </authorList>
    </citation>
    <scope>NUCLEOTIDE SEQUENCE [LARGE SCALE GENOMIC DNA]</scope>
    <source>
        <strain evidence="19 20">17JY9-4</strain>
    </source>
</reference>
<evidence type="ECO:0000256" key="11">
    <source>
        <dbReference type="ARBA" id="ARBA00023136"/>
    </source>
</evidence>
<dbReference type="InterPro" id="IPR012910">
    <property type="entry name" value="Plug_dom"/>
</dbReference>
<keyword evidence="10 15" id="KW-0798">TonB box</keyword>
<dbReference type="Gene3D" id="2.40.170.20">
    <property type="entry name" value="TonB-dependent receptor, beta-barrel domain"/>
    <property type="match status" value="1"/>
</dbReference>
<proteinExistence type="inferred from homology"/>
<dbReference type="InterPro" id="IPR008969">
    <property type="entry name" value="CarboxyPept-like_regulatory"/>
</dbReference>
<evidence type="ECO:0000256" key="6">
    <source>
        <dbReference type="ARBA" id="ARBA00022692"/>
    </source>
</evidence>
<dbReference type="GO" id="GO:0038023">
    <property type="term" value="F:signaling receptor activity"/>
    <property type="evidence" value="ECO:0007669"/>
    <property type="project" value="InterPro"/>
</dbReference>
<dbReference type="InterPro" id="IPR039426">
    <property type="entry name" value="TonB-dep_rcpt-like"/>
</dbReference>
<evidence type="ECO:0000256" key="8">
    <source>
        <dbReference type="ARBA" id="ARBA00023004"/>
    </source>
</evidence>
<evidence type="ECO:0000313" key="19">
    <source>
        <dbReference type="EMBL" id="RYU90732.1"/>
    </source>
</evidence>
<protein>
    <submittedName>
        <fullName evidence="19">TonB-dependent receptor</fullName>
    </submittedName>
</protein>
<keyword evidence="12 19" id="KW-0675">Receptor</keyword>
<dbReference type="AlphaFoldDB" id="A0A4Q5LN71"/>
<evidence type="ECO:0000256" key="4">
    <source>
        <dbReference type="ARBA" id="ARBA00022452"/>
    </source>
</evidence>
<evidence type="ECO:0000256" key="3">
    <source>
        <dbReference type="ARBA" id="ARBA00022448"/>
    </source>
</evidence>
<dbReference type="Pfam" id="PF07715">
    <property type="entry name" value="Plug"/>
    <property type="match status" value="1"/>
</dbReference>
<keyword evidence="3 14" id="KW-0813">Transport</keyword>
<evidence type="ECO:0000256" key="5">
    <source>
        <dbReference type="ARBA" id="ARBA00022496"/>
    </source>
</evidence>
<keyword evidence="5" id="KW-0410">Iron transport</keyword>
<dbReference type="EMBL" id="SEWG01000003">
    <property type="protein sequence ID" value="RYU90732.1"/>
    <property type="molecule type" value="Genomic_DNA"/>
</dbReference>
<dbReference type="InterPro" id="IPR010105">
    <property type="entry name" value="TonB_sidphr_rcpt"/>
</dbReference>
<evidence type="ECO:0000256" key="16">
    <source>
        <dbReference type="SAM" id="SignalP"/>
    </source>
</evidence>
<evidence type="ECO:0000256" key="15">
    <source>
        <dbReference type="RuleBase" id="RU003357"/>
    </source>
</evidence>
<feature type="domain" description="TonB-dependent receptor plug" evidence="18">
    <location>
        <begin position="133"/>
        <end position="226"/>
    </location>
</feature>
<dbReference type="InterPro" id="IPR037066">
    <property type="entry name" value="Plug_dom_sf"/>
</dbReference>
<evidence type="ECO:0000256" key="2">
    <source>
        <dbReference type="ARBA" id="ARBA00009810"/>
    </source>
</evidence>
<feature type="chain" id="PRO_5020895980" evidence="16">
    <location>
        <begin position="22"/>
        <end position="809"/>
    </location>
</feature>
<evidence type="ECO:0000256" key="10">
    <source>
        <dbReference type="ARBA" id="ARBA00023077"/>
    </source>
</evidence>
<feature type="domain" description="TonB-dependent receptor-like beta-barrel" evidence="17">
    <location>
        <begin position="351"/>
        <end position="781"/>
    </location>
</feature>
<keyword evidence="13 14" id="KW-0998">Cell outer membrane</keyword>
<evidence type="ECO:0000256" key="14">
    <source>
        <dbReference type="PROSITE-ProRule" id="PRU01360"/>
    </source>
</evidence>
<accession>A0A4Q5LN71</accession>
<dbReference type="Gene3D" id="2.170.130.10">
    <property type="entry name" value="TonB-dependent receptor, plug domain"/>
    <property type="match status" value="1"/>
</dbReference>
<name>A0A4Q5LN71_9SPHI</name>
<evidence type="ECO:0000256" key="7">
    <source>
        <dbReference type="ARBA" id="ARBA00022729"/>
    </source>
</evidence>
<dbReference type="PANTHER" id="PTHR32552">
    <property type="entry name" value="FERRICHROME IRON RECEPTOR-RELATED"/>
    <property type="match status" value="1"/>
</dbReference>
<keyword evidence="9" id="KW-0406">Ion transport</keyword>
<dbReference type="Proteomes" id="UP000293331">
    <property type="component" value="Unassembled WGS sequence"/>
</dbReference>
<organism evidence="19 20">
    <name type="scientific">Mucilaginibacter terrigena</name>
    <dbReference type="NCBI Taxonomy" id="2492395"/>
    <lineage>
        <taxon>Bacteria</taxon>
        <taxon>Pseudomonadati</taxon>
        <taxon>Bacteroidota</taxon>
        <taxon>Sphingobacteriia</taxon>
        <taxon>Sphingobacteriales</taxon>
        <taxon>Sphingobacteriaceae</taxon>
        <taxon>Mucilaginibacter</taxon>
    </lineage>
</organism>
<dbReference type="OrthoDB" id="9775095at2"/>
<dbReference type="RefSeq" id="WP_129876282.1">
    <property type="nucleotide sequence ID" value="NZ_SEWG01000003.1"/>
</dbReference>
<keyword evidence="7 16" id="KW-0732">Signal</keyword>
<dbReference type="InterPro" id="IPR000531">
    <property type="entry name" value="Beta-barrel_TonB"/>
</dbReference>